<evidence type="ECO:0000256" key="5">
    <source>
        <dbReference type="ARBA" id="ARBA00022554"/>
    </source>
</evidence>
<protein>
    <recommendedName>
        <fullName evidence="13">Vacuolar cation/proton exchanger</fullName>
    </recommendedName>
</protein>
<keyword evidence="8 13" id="KW-0106">Calcium</keyword>
<reference evidence="15" key="3">
    <citation type="journal article" date="2017" name="Nature">
        <title>Genome sequence of the progenitor of the wheat D genome Aegilops tauschii.</title>
        <authorList>
            <person name="Luo M.C."/>
            <person name="Gu Y.Q."/>
            <person name="Puiu D."/>
            <person name="Wang H."/>
            <person name="Twardziok S.O."/>
            <person name="Deal K.R."/>
            <person name="Huo N."/>
            <person name="Zhu T."/>
            <person name="Wang L."/>
            <person name="Wang Y."/>
            <person name="McGuire P.E."/>
            <person name="Liu S."/>
            <person name="Long H."/>
            <person name="Ramasamy R.K."/>
            <person name="Rodriguez J.C."/>
            <person name="Van S.L."/>
            <person name="Yuan L."/>
            <person name="Wang Z."/>
            <person name="Xia Z."/>
            <person name="Xiao L."/>
            <person name="Anderson O.D."/>
            <person name="Ouyang S."/>
            <person name="Liang Y."/>
            <person name="Zimin A.V."/>
            <person name="Pertea G."/>
            <person name="Qi P."/>
            <person name="Bennetzen J.L."/>
            <person name="Dai X."/>
            <person name="Dawson M.W."/>
            <person name="Muller H.G."/>
            <person name="Kugler K."/>
            <person name="Rivarola-Duarte L."/>
            <person name="Spannagl M."/>
            <person name="Mayer K.F.X."/>
            <person name="Lu F.H."/>
            <person name="Bevan M.W."/>
            <person name="Leroy P."/>
            <person name="Li P."/>
            <person name="You F.M."/>
            <person name="Sun Q."/>
            <person name="Liu Z."/>
            <person name="Lyons E."/>
            <person name="Wicker T."/>
            <person name="Salzberg S.L."/>
            <person name="Devos K.M."/>
            <person name="Dvorak J."/>
        </authorList>
    </citation>
    <scope>NUCLEOTIDE SEQUENCE [LARGE SCALE GENOMIC DNA]</scope>
    <source>
        <strain evidence="15">cv. AL8/78</strain>
    </source>
</reference>
<comment type="similarity">
    <text evidence="2">Belongs to the Ca(2+):cation antiporter (CaCA) (TC 2.A.19) family. Cation/proton exchanger (CAX) subfamily.</text>
</comment>
<dbReference type="GO" id="GO:0006874">
    <property type="term" value="P:intracellular calcium ion homeostasis"/>
    <property type="evidence" value="ECO:0007669"/>
    <property type="project" value="TreeGrafter"/>
</dbReference>
<evidence type="ECO:0000256" key="8">
    <source>
        <dbReference type="ARBA" id="ARBA00022837"/>
    </source>
</evidence>
<keyword evidence="7 13" id="KW-0812">Transmembrane</keyword>
<keyword evidence="10 13" id="KW-0406">Ion transport</keyword>
<feature type="transmembrane region" description="Helical" evidence="13">
    <location>
        <begin position="272"/>
        <end position="294"/>
    </location>
</feature>
<dbReference type="Gene3D" id="1.20.1420.30">
    <property type="entry name" value="NCX, central ion-binding region"/>
    <property type="match status" value="2"/>
</dbReference>
<evidence type="ECO:0000259" key="14">
    <source>
        <dbReference type="Pfam" id="PF01699"/>
    </source>
</evidence>
<evidence type="ECO:0000256" key="3">
    <source>
        <dbReference type="ARBA" id="ARBA00022448"/>
    </source>
</evidence>
<keyword evidence="9 13" id="KW-1133">Transmembrane helix</keyword>
<dbReference type="GO" id="GO:0009705">
    <property type="term" value="C:plant-type vacuole membrane"/>
    <property type="evidence" value="ECO:0007669"/>
    <property type="project" value="TreeGrafter"/>
</dbReference>
<evidence type="ECO:0000256" key="10">
    <source>
        <dbReference type="ARBA" id="ARBA00023065"/>
    </source>
</evidence>
<dbReference type="PANTHER" id="PTHR31503:SF48">
    <property type="entry name" value="VACUOLAR CATION_PROTON EXCHANGER 2"/>
    <property type="match status" value="1"/>
</dbReference>
<reference evidence="16" key="2">
    <citation type="journal article" date="2017" name="Nat. Plants">
        <title>The Aegilops tauschii genome reveals multiple impacts of transposons.</title>
        <authorList>
            <person name="Zhao G."/>
            <person name="Zou C."/>
            <person name="Li K."/>
            <person name="Wang K."/>
            <person name="Li T."/>
            <person name="Gao L."/>
            <person name="Zhang X."/>
            <person name="Wang H."/>
            <person name="Yang Z."/>
            <person name="Liu X."/>
            <person name="Jiang W."/>
            <person name="Mao L."/>
            <person name="Kong X."/>
            <person name="Jiao Y."/>
            <person name="Jia J."/>
        </authorList>
    </citation>
    <scope>NUCLEOTIDE SEQUENCE [LARGE SCALE GENOMIC DNA]</scope>
    <source>
        <strain evidence="16">cv. AL8/78</strain>
    </source>
</reference>
<dbReference type="NCBIfam" id="TIGR00378">
    <property type="entry name" value="cax"/>
    <property type="match status" value="1"/>
</dbReference>
<reference evidence="15" key="4">
    <citation type="submission" date="2019-03" db="UniProtKB">
        <authorList>
            <consortium name="EnsemblPlants"/>
        </authorList>
    </citation>
    <scope>IDENTIFICATION</scope>
</reference>
<dbReference type="InterPro" id="IPR044880">
    <property type="entry name" value="NCX_ion-bd_dom_sf"/>
</dbReference>
<keyword evidence="6 13" id="KW-0109">Calcium transport</keyword>
<accession>A0A453N9B4</accession>
<organism evidence="15 16">
    <name type="scientific">Aegilops tauschii subsp. strangulata</name>
    <name type="common">Goatgrass</name>
    <dbReference type="NCBI Taxonomy" id="200361"/>
    <lineage>
        <taxon>Eukaryota</taxon>
        <taxon>Viridiplantae</taxon>
        <taxon>Streptophyta</taxon>
        <taxon>Embryophyta</taxon>
        <taxon>Tracheophyta</taxon>
        <taxon>Spermatophyta</taxon>
        <taxon>Magnoliopsida</taxon>
        <taxon>Liliopsida</taxon>
        <taxon>Poales</taxon>
        <taxon>Poaceae</taxon>
        <taxon>BOP clade</taxon>
        <taxon>Pooideae</taxon>
        <taxon>Triticodae</taxon>
        <taxon>Triticeae</taxon>
        <taxon>Triticinae</taxon>
        <taxon>Aegilops</taxon>
    </lineage>
</organism>
<reference evidence="15" key="5">
    <citation type="journal article" date="2021" name="G3 (Bethesda)">
        <title>Aegilops tauschii genome assembly Aet v5.0 features greater sequence contiguity and improved annotation.</title>
        <authorList>
            <person name="Wang L."/>
            <person name="Zhu T."/>
            <person name="Rodriguez J.C."/>
            <person name="Deal K.R."/>
            <person name="Dubcovsky J."/>
            <person name="McGuire P.E."/>
            <person name="Lux T."/>
            <person name="Spannagl M."/>
            <person name="Mayer K.F.X."/>
            <person name="Baldrich P."/>
            <person name="Meyers B.C."/>
            <person name="Huo N."/>
            <person name="Gu Y.Q."/>
            <person name="Zhou H."/>
            <person name="Devos K.M."/>
            <person name="Bennetzen J.L."/>
            <person name="Unver T."/>
            <person name="Budak H."/>
            <person name="Gulick P.J."/>
            <person name="Galiba G."/>
            <person name="Kalapos B."/>
            <person name="Nelson D.R."/>
            <person name="Li P."/>
            <person name="You F.M."/>
            <person name="Luo M.C."/>
            <person name="Dvorak J."/>
        </authorList>
    </citation>
    <scope>NUCLEOTIDE SEQUENCE [LARGE SCALE GENOMIC DNA]</scope>
    <source>
        <strain evidence="15">cv. AL8/78</strain>
    </source>
</reference>
<feature type="transmembrane region" description="Helical" evidence="13">
    <location>
        <begin position="218"/>
        <end position="237"/>
    </location>
</feature>
<evidence type="ECO:0000256" key="4">
    <source>
        <dbReference type="ARBA" id="ARBA00022449"/>
    </source>
</evidence>
<dbReference type="InterPro" id="IPR004798">
    <property type="entry name" value="CAX-like"/>
</dbReference>
<keyword evidence="11 13" id="KW-0472">Membrane</keyword>
<feature type="domain" description="Sodium/calcium exchanger membrane region" evidence="14">
    <location>
        <begin position="84"/>
        <end position="238"/>
    </location>
</feature>
<name>A0A453N9B4_AEGTS</name>
<proteinExistence type="inferred from homology"/>
<keyword evidence="3 13" id="KW-0813">Transport</keyword>
<evidence type="ECO:0000256" key="13">
    <source>
        <dbReference type="RuleBase" id="RU365028"/>
    </source>
</evidence>
<feature type="transmembrane region" description="Helical" evidence="13">
    <location>
        <begin position="183"/>
        <end position="206"/>
    </location>
</feature>
<keyword evidence="16" id="KW-1185">Reference proteome</keyword>
<comment type="function">
    <text evidence="12 13">Vacuolar cation/proton exchanger (CAX). Translocates Ca(2+) and other metal ions into vacuoles using the proton gradient formed by H(+)-ATPase and H(+)-pyrophosphatase.</text>
</comment>
<evidence type="ECO:0000256" key="1">
    <source>
        <dbReference type="ARBA" id="ARBA00004128"/>
    </source>
</evidence>
<evidence type="ECO:0000256" key="7">
    <source>
        <dbReference type="ARBA" id="ARBA00022692"/>
    </source>
</evidence>
<sequence>GNGQKSAIQASTFSDGADEFDDDTLIASEALSRRTGGFERNAGPGNLGMFGSLKFVLLKSKLNLLIPSGFVAIVVKDMTGNNGWVFPLTLLGIIPLAERLGFATEQLAFFTGPTVGGLLNATFGNATELIISIHALRSGKLRVVQQSLLGSILSNLLLVLGCAFFSGGVTCGKTEQKFSKSEAVVSSGLLLMAVLGLLPPTVLHYTHSEVHSGKSGLALSRFSSCVMLVAYACYIYFELTTSRRREESNQGRGENVGDADNNEAPDISKWEAIAWLAILTIWISVLSDYLVNAIDGASQAWNIPVAFISVILLPIVGNAAEHASAVMFAMKDKLDLSLGVAIGSSTQMSMFGVGWSNRLCLTGIYLNLSAIVLLTDCSASHFADTILCSDRVDDGPAHGLELSSLRDRKPLNDGTGCRIFVAGWDFKLLKRVDAVSMLSDSRC</sequence>
<dbReference type="AlphaFoldDB" id="A0A453N9B4"/>
<comment type="subcellular location">
    <subcellularLocation>
        <location evidence="1">Vacuole membrane</location>
        <topology evidence="1">Multi-pass membrane protein</topology>
    </subcellularLocation>
</comment>
<dbReference type="Gramene" id="AET6Gv20282100.12">
    <property type="protein sequence ID" value="AET6Gv20282100.12"/>
    <property type="gene ID" value="AET6Gv20282100"/>
</dbReference>
<dbReference type="EnsemblPlants" id="AET6Gv20282100.12">
    <property type="protein sequence ID" value="AET6Gv20282100.12"/>
    <property type="gene ID" value="AET6Gv20282100"/>
</dbReference>
<feature type="transmembrane region" description="Helical" evidence="13">
    <location>
        <begin position="300"/>
        <end position="320"/>
    </location>
</feature>
<dbReference type="GO" id="GO:0015369">
    <property type="term" value="F:calcium:proton antiporter activity"/>
    <property type="evidence" value="ECO:0007669"/>
    <property type="project" value="UniProtKB-UniRule"/>
</dbReference>
<feature type="domain" description="Sodium/calcium exchanger membrane region" evidence="14">
    <location>
        <begin position="272"/>
        <end position="355"/>
    </location>
</feature>
<dbReference type="InterPro" id="IPR004713">
    <property type="entry name" value="CaH_exchang"/>
</dbReference>
<evidence type="ECO:0000256" key="2">
    <source>
        <dbReference type="ARBA" id="ARBA00008248"/>
    </source>
</evidence>
<evidence type="ECO:0000313" key="15">
    <source>
        <dbReference type="EnsemblPlants" id="AET6Gv20282100.12"/>
    </source>
</evidence>
<evidence type="ECO:0000256" key="6">
    <source>
        <dbReference type="ARBA" id="ARBA00022568"/>
    </source>
</evidence>
<evidence type="ECO:0000256" key="9">
    <source>
        <dbReference type="ARBA" id="ARBA00022989"/>
    </source>
</evidence>
<keyword evidence="4 13" id="KW-0050">Antiport</keyword>
<feature type="transmembrane region" description="Helical" evidence="13">
    <location>
        <begin position="148"/>
        <end position="171"/>
    </location>
</feature>
<dbReference type="FunFam" id="1.20.1420.30:FF:000012">
    <property type="entry name" value="Vacuolar cation/proton exchanger"/>
    <property type="match status" value="1"/>
</dbReference>
<dbReference type="PANTHER" id="PTHR31503">
    <property type="entry name" value="VACUOLAR CALCIUM ION TRANSPORTER"/>
    <property type="match status" value="1"/>
</dbReference>
<keyword evidence="5 13" id="KW-0926">Vacuole</keyword>
<dbReference type="Proteomes" id="UP000015105">
    <property type="component" value="Chromosome 6D"/>
</dbReference>
<evidence type="ECO:0000313" key="16">
    <source>
        <dbReference type="Proteomes" id="UP000015105"/>
    </source>
</evidence>
<comment type="caution">
    <text evidence="13">Lacks conserved residue(s) required for the propagation of feature annotation.</text>
</comment>
<evidence type="ECO:0000256" key="12">
    <source>
        <dbReference type="ARBA" id="ARBA00025327"/>
    </source>
</evidence>
<dbReference type="Pfam" id="PF01699">
    <property type="entry name" value="Na_Ca_ex"/>
    <property type="match status" value="2"/>
</dbReference>
<reference evidence="16" key="1">
    <citation type="journal article" date="2014" name="Science">
        <title>Ancient hybridizations among the ancestral genomes of bread wheat.</title>
        <authorList>
            <consortium name="International Wheat Genome Sequencing Consortium,"/>
            <person name="Marcussen T."/>
            <person name="Sandve S.R."/>
            <person name="Heier L."/>
            <person name="Spannagl M."/>
            <person name="Pfeifer M."/>
            <person name="Jakobsen K.S."/>
            <person name="Wulff B.B."/>
            <person name="Steuernagel B."/>
            <person name="Mayer K.F."/>
            <person name="Olsen O.A."/>
        </authorList>
    </citation>
    <scope>NUCLEOTIDE SEQUENCE [LARGE SCALE GENOMIC DNA]</scope>
    <source>
        <strain evidence="16">cv. AL8/78</strain>
    </source>
</reference>
<dbReference type="InterPro" id="IPR004837">
    <property type="entry name" value="NaCa_Exmemb"/>
</dbReference>
<evidence type="ECO:0000256" key="11">
    <source>
        <dbReference type="ARBA" id="ARBA00023136"/>
    </source>
</evidence>